<keyword evidence="1 9" id="KW-0547">Nucleotide-binding</keyword>
<dbReference type="Gene3D" id="3.40.91.30">
    <property type="match status" value="1"/>
</dbReference>
<dbReference type="InterPro" id="IPR027417">
    <property type="entry name" value="P-loop_NTPase"/>
</dbReference>
<dbReference type="InterPro" id="IPR014017">
    <property type="entry name" value="DNA_helicase_UvrD-like_C"/>
</dbReference>
<evidence type="ECO:0000256" key="1">
    <source>
        <dbReference type="ARBA" id="ARBA00022741"/>
    </source>
</evidence>
<dbReference type="InterPro" id="IPR014016">
    <property type="entry name" value="UvrD-like_ATP-bd"/>
</dbReference>
<dbReference type="GO" id="GO:0005524">
    <property type="term" value="F:ATP binding"/>
    <property type="evidence" value="ECO:0007669"/>
    <property type="project" value="UniProtKB-UniRule"/>
</dbReference>
<dbReference type="Pfam" id="PF00580">
    <property type="entry name" value="UvrD-helicase"/>
    <property type="match status" value="1"/>
</dbReference>
<dbReference type="AlphaFoldDB" id="A0A9X2KHH9"/>
<dbReference type="PROSITE" id="PS51198">
    <property type="entry name" value="UVRD_HELICASE_ATP_BIND"/>
    <property type="match status" value="1"/>
</dbReference>
<dbReference type="GO" id="GO:0003677">
    <property type="term" value="F:DNA binding"/>
    <property type="evidence" value="ECO:0007669"/>
    <property type="project" value="InterPro"/>
</dbReference>
<evidence type="ECO:0000256" key="8">
    <source>
        <dbReference type="ARBA" id="ARBA00048988"/>
    </source>
</evidence>
<evidence type="ECO:0000313" key="12">
    <source>
        <dbReference type="Proteomes" id="UP001139502"/>
    </source>
</evidence>
<comment type="caution">
    <text evidence="11">The sequence shown here is derived from an EMBL/GenBank/DDBJ whole genome shotgun (WGS) entry which is preliminary data.</text>
</comment>
<keyword evidence="2 9" id="KW-0378">Hydrolase</keyword>
<comment type="catalytic activity">
    <reaction evidence="6">
        <text>Couples ATP hydrolysis with the unwinding of duplex DNA by translocating in the 3'-5' direction.</text>
        <dbReference type="EC" id="5.6.2.4"/>
    </reaction>
</comment>
<dbReference type="PANTHER" id="PTHR11070">
    <property type="entry name" value="UVRD / RECB / PCRA DNA HELICASE FAMILY MEMBER"/>
    <property type="match status" value="1"/>
</dbReference>
<evidence type="ECO:0000313" key="11">
    <source>
        <dbReference type="EMBL" id="MCP3424809.1"/>
    </source>
</evidence>
<dbReference type="EC" id="5.6.2.4" evidence="7"/>
<dbReference type="GO" id="GO:0016787">
    <property type="term" value="F:hydrolase activity"/>
    <property type="evidence" value="ECO:0007669"/>
    <property type="project" value="UniProtKB-UniRule"/>
</dbReference>
<reference evidence="11" key="1">
    <citation type="submission" date="2022-06" db="EMBL/GenBank/DDBJ databases">
        <title>Rothia sp. isolated from sandalwood seedling.</title>
        <authorList>
            <person name="Tuikhar N."/>
            <person name="Kirdat K."/>
            <person name="Thorat V."/>
            <person name="Swetha P."/>
            <person name="Padma S."/>
            <person name="Sundararaj R."/>
            <person name="Yadav A."/>
        </authorList>
    </citation>
    <scope>NUCLEOTIDE SEQUENCE</scope>
    <source>
        <strain evidence="11">AR01</strain>
    </source>
</reference>
<keyword evidence="3 9" id="KW-0347">Helicase</keyword>
<organism evidence="11 12">
    <name type="scientific">Rothia santali</name>
    <dbReference type="NCBI Taxonomy" id="2949643"/>
    <lineage>
        <taxon>Bacteria</taxon>
        <taxon>Bacillati</taxon>
        <taxon>Actinomycetota</taxon>
        <taxon>Actinomycetes</taxon>
        <taxon>Micrococcales</taxon>
        <taxon>Micrococcaceae</taxon>
        <taxon>Rothia</taxon>
    </lineage>
</organism>
<protein>
    <recommendedName>
        <fullName evidence="7">DNA 3'-5' helicase</fullName>
        <ecNumber evidence="7">5.6.2.4</ecNumber>
    </recommendedName>
</protein>
<gene>
    <name evidence="11" type="ORF">NBM05_01870</name>
</gene>
<keyword evidence="4 9" id="KW-0067">ATP-binding</keyword>
<evidence type="ECO:0000259" key="10">
    <source>
        <dbReference type="PROSITE" id="PS51198"/>
    </source>
</evidence>
<feature type="binding site" evidence="9">
    <location>
        <begin position="228"/>
        <end position="235"/>
    </location>
    <ligand>
        <name>ATP</name>
        <dbReference type="ChEBI" id="CHEBI:30616"/>
    </ligand>
</feature>
<comment type="catalytic activity">
    <reaction evidence="8">
        <text>ATP + H2O = ADP + phosphate + H(+)</text>
        <dbReference type="Rhea" id="RHEA:13065"/>
        <dbReference type="ChEBI" id="CHEBI:15377"/>
        <dbReference type="ChEBI" id="CHEBI:15378"/>
        <dbReference type="ChEBI" id="CHEBI:30616"/>
        <dbReference type="ChEBI" id="CHEBI:43474"/>
        <dbReference type="ChEBI" id="CHEBI:456216"/>
        <dbReference type="EC" id="5.6.2.4"/>
    </reaction>
</comment>
<name>A0A9X2KHH9_9MICC</name>
<dbReference type="Pfam" id="PF13361">
    <property type="entry name" value="UvrD_C"/>
    <property type="match status" value="1"/>
</dbReference>
<dbReference type="GO" id="GO:0043138">
    <property type="term" value="F:3'-5' DNA helicase activity"/>
    <property type="evidence" value="ECO:0007669"/>
    <property type="project" value="UniProtKB-EC"/>
</dbReference>
<dbReference type="GO" id="GO:0003916">
    <property type="term" value="F:DNA topoisomerase activity"/>
    <property type="evidence" value="ECO:0007669"/>
    <property type="project" value="InterPro"/>
</dbReference>
<dbReference type="RefSeq" id="WP_254164722.1">
    <property type="nucleotide sequence ID" value="NZ_JANAFB010000003.1"/>
</dbReference>
<dbReference type="EMBL" id="JANAFB010000003">
    <property type="protein sequence ID" value="MCP3424809.1"/>
    <property type="molecule type" value="Genomic_DNA"/>
</dbReference>
<dbReference type="Gene3D" id="3.40.50.300">
    <property type="entry name" value="P-loop containing nucleotide triphosphate hydrolases"/>
    <property type="match status" value="3"/>
</dbReference>
<dbReference type="PANTHER" id="PTHR11070:SF63">
    <property type="entry name" value="DNA HELICASE IV"/>
    <property type="match status" value="1"/>
</dbReference>
<dbReference type="SUPFAM" id="SSF57783">
    <property type="entry name" value="Zinc beta-ribbon"/>
    <property type="match status" value="1"/>
</dbReference>
<dbReference type="GO" id="GO:0006265">
    <property type="term" value="P:DNA topological change"/>
    <property type="evidence" value="ECO:0007669"/>
    <property type="project" value="InterPro"/>
</dbReference>
<dbReference type="Proteomes" id="UP001139502">
    <property type="component" value="Unassembled WGS sequence"/>
</dbReference>
<dbReference type="CDD" id="cd18807">
    <property type="entry name" value="SF1_C_UvrD"/>
    <property type="match status" value="1"/>
</dbReference>
<evidence type="ECO:0000256" key="2">
    <source>
        <dbReference type="ARBA" id="ARBA00022801"/>
    </source>
</evidence>
<dbReference type="InterPro" id="IPR013498">
    <property type="entry name" value="Topo_IA_Znf"/>
</dbReference>
<sequence length="899" mass="101748">MREWRPSRWARLFGAADGWALRVDGPYVEIDRGAEAQRHHAFVVRDRSTDKRLFWYAVVLPIVSGPIRLNGLSGPARRSLEQGLQASLDEYDRLKGIVERFNASSALISAWWTRVQADRLEMAERWLPREVLRGWQQDRPDPDPSFLDVYRETHLAEFLRQQPQEVHAALLAWQHEDLEASTARRNQAFLAAERNRLAEFFDTIEKSPLTEEQIESVICFDNRVRVIASAGSGKTSTMVARAAYTLRRELAPPGGILMLAFNKKAAEELAERLVGRLGGQGEGVSSHTFHSFGMRVIGEATGRKPSVADDITKDSGLKRVERIVDELREHNGGFRRDWDLFRLVFGRDLPELGADEIPEDWDHEAKRSGFRTLNGEVVRSQEERMIADWLFYHGVAYQYERPYAYDTADAQHGQYRPDFYYPDIDAYHEHWAIGSDGRPPASFRGYAEGMAWKRQIHRGRGTTLLETTSAGVRDGSAFEELAHGLSTRGIVLDENPYRKSVGEEPMEDRDLINLVRTFMVHAKSNRLESSVLDARARTTSGLPLRARLFLRIHGRIAQQWQDGLQREGLIDFEDMLNQASDLIEAGRWQSPFEVVMVDEMQDSSSARARLVQALVSRPHTYLYAVGDDWQSVNRFAGADLSVITGFDQWFGEGPTVWLRRTFRSPQSICDVASSFVSKNPDQIAKTVVSDRPEEPPTLRAVAVEAKSGYGPLVHSYLDELDRSQAQRGQGGATVLILGRYRKTLEDFEAEKAHGWEHLEIELSTVHSAKGKEADYVVIADLNKGGFPSTIQDDPLLELAMPRGEDYPSAEERRLFYVALTRARRAVLMLTVARRESPFLLELIDRKQVSLENVRGEIDNPVMCPTCGVNRMLVRKGPKGDFYGCSAFPGCRGTKSLSKK</sequence>
<keyword evidence="5" id="KW-0413">Isomerase</keyword>
<keyword evidence="12" id="KW-1185">Reference proteome</keyword>
<evidence type="ECO:0000256" key="6">
    <source>
        <dbReference type="ARBA" id="ARBA00034617"/>
    </source>
</evidence>
<dbReference type="Gene3D" id="3.30.65.10">
    <property type="entry name" value="Bacterial Topoisomerase I, domain 1"/>
    <property type="match status" value="1"/>
</dbReference>
<dbReference type="Pfam" id="PF01396">
    <property type="entry name" value="Zn_ribbon_Top1"/>
    <property type="match status" value="1"/>
</dbReference>
<dbReference type="GO" id="GO:0005694">
    <property type="term" value="C:chromosome"/>
    <property type="evidence" value="ECO:0007669"/>
    <property type="project" value="InterPro"/>
</dbReference>
<evidence type="ECO:0000256" key="9">
    <source>
        <dbReference type="PROSITE-ProRule" id="PRU00560"/>
    </source>
</evidence>
<accession>A0A9X2KHH9</accession>
<proteinExistence type="predicted"/>
<evidence type="ECO:0000256" key="7">
    <source>
        <dbReference type="ARBA" id="ARBA00034808"/>
    </source>
</evidence>
<dbReference type="InterPro" id="IPR000212">
    <property type="entry name" value="DNA_helicase_UvrD/REP"/>
</dbReference>
<evidence type="ECO:0000256" key="3">
    <source>
        <dbReference type="ARBA" id="ARBA00022806"/>
    </source>
</evidence>
<evidence type="ECO:0000256" key="4">
    <source>
        <dbReference type="ARBA" id="ARBA00022840"/>
    </source>
</evidence>
<evidence type="ECO:0000256" key="5">
    <source>
        <dbReference type="ARBA" id="ARBA00023235"/>
    </source>
</evidence>
<feature type="domain" description="UvrD-like helicase ATP-binding" evidence="10">
    <location>
        <begin position="207"/>
        <end position="665"/>
    </location>
</feature>
<dbReference type="SUPFAM" id="SSF52540">
    <property type="entry name" value="P-loop containing nucleoside triphosphate hydrolases"/>
    <property type="match status" value="1"/>
</dbReference>
<dbReference type="GO" id="GO:0005829">
    <property type="term" value="C:cytosol"/>
    <property type="evidence" value="ECO:0007669"/>
    <property type="project" value="TreeGrafter"/>
</dbReference>
<dbReference type="GO" id="GO:0000725">
    <property type="term" value="P:recombinational repair"/>
    <property type="evidence" value="ECO:0007669"/>
    <property type="project" value="TreeGrafter"/>
</dbReference>